<feature type="transmembrane region" description="Helical" evidence="6">
    <location>
        <begin position="245"/>
        <end position="262"/>
    </location>
</feature>
<comment type="subcellular location">
    <subcellularLocation>
        <location evidence="6">Cell membrane</location>
        <topology evidence="6">Multi-pass membrane protein</topology>
    </subcellularLocation>
    <subcellularLocation>
        <location evidence="1">Membrane</location>
        <topology evidence="1">Multi-pass membrane protein</topology>
    </subcellularLocation>
</comment>
<dbReference type="InterPro" id="IPR051598">
    <property type="entry name" value="TSUP/Inactive_protease-like"/>
</dbReference>
<dbReference type="Pfam" id="PF01925">
    <property type="entry name" value="TauE"/>
    <property type="match status" value="1"/>
</dbReference>
<evidence type="ECO:0000256" key="3">
    <source>
        <dbReference type="ARBA" id="ARBA00022692"/>
    </source>
</evidence>
<protein>
    <recommendedName>
        <fullName evidence="6">Probable membrane transporter protein</fullName>
    </recommendedName>
</protein>
<feature type="transmembrane region" description="Helical" evidence="6">
    <location>
        <begin position="154"/>
        <end position="183"/>
    </location>
</feature>
<reference evidence="7 8" key="1">
    <citation type="submission" date="2017-06" db="EMBL/GenBank/DDBJ databases">
        <title>Genome sequencing of cyanobaciteial culture collection at National Institute for Environmental Studies (NIES).</title>
        <authorList>
            <person name="Hirose Y."/>
            <person name="Shimura Y."/>
            <person name="Fujisawa T."/>
            <person name="Nakamura Y."/>
            <person name="Kawachi M."/>
        </authorList>
    </citation>
    <scope>NUCLEOTIDE SEQUENCE [LARGE SCALE GENOMIC DNA]</scope>
    <source>
        <strain evidence="7 8">NIES-2135</strain>
    </source>
</reference>
<feature type="transmembrane region" description="Helical" evidence="6">
    <location>
        <begin position="219"/>
        <end position="238"/>
    </location>
</feature>
<keyword evidence="4 6" id="KW-1133">Transmembrane helix</keyword>
<proteinExistence type="inferred from homology"/>
<keyword evidence="8" id="KW-1185">Reference proteome</keyword>
<evidence type="ECO:0000313" key="7">
    <source>
        <dbReference type="EMBL" id="BAY53243.1"/>
    </source>
</evidence>
<dbReference type="PANTHER" id="PTHR43701">
    <property type="entry name" value="MEMBRANE TRANSPORTER PROTEIN MJ0441-RELATED"/>
    <property type="match status" value="1"/>
</dbReference>
<feature type="transmembrane region" description="Helical" evidence="6">
    <location>
        <begin position="72"/>
        <end position="94"/>
    </location>
</feature>
<keyword evidence="6" id="KW-1003">Cell membrane</keyword>
<feature type="transmembrane region" description="Helical" evidence="6">
    <location>
        <begin position="106"/>
        <end position="134"/>
    </location>
</feature>
<organism evidence="7 8">
    <name type="scientific">Leptolyngbya boryana NIES-2135</name>
    <dbReference type="NCBI Taxonomy" id="1973484"/>
    <lineage>
        <taxon>Bacteria</taxon>
        <taxon>Bacillati</taxon>
        <taxon>Cyanobacteriota</taxon>
        <taxon>Cyanophyceae</taxon>
        <taxon>Leptolyngbyales</taxon>
        <taxon>Leptolyngbyaceae</taxon>
        <taxon>Leptolyngbya group</taxon>
        <taxon>Leptolyngbya</taxon>
    </lineage>
</organism>
<sequence length="265" mass="28279">MNYLLLSCFSFGVGIVVGLTGIGGASLITPMLIFVFQVPASVAVSSDVVAATLMKVIGGVKHWRQKTLDLGAVRWLAFGSVPGSLLGVATLHWLRQFGEVNLDSILLHLIGYAILLVTATALVQLLLMTFAPAWELPTLPKLDLETQTGRMSAIALGAILGYIVGMTSVSSGSMFALVLIAFFQLDAQKLVGTDLAQAAILLTFTSIGHLTLGTVDWHLVLPIWIGSVPGVIVGAKLCKLTPQRPLRFVIYLMLVMVSWKLAHSA</sequence>
<comment type="similarity">
    <text evidence="2 6">Belongs to the 4-toluene sulfonate uptake permease (TSUP) (TC 2.A.102) family.</text>
</comment>
<evidence type="ECO:0000313" key="8">
    <source>
        <dbReference type="Proteomes" id="UP000217895"/>
    </source>
</evidence>
<evidence type="ECO:0000256" key="5">
    <source>
        <dbReference type="ARBA" id="ARBA00023136"/>
    </source>
</evidence>
<dbReference type="PANTHER" id="PTHR43701:SF2">
    <property type="entry name" value="MEMBRANE TRANSPORTER PROTEIN YJNA-RELATED"/>
    <property type="match status" value="1"/>
</dbReference>
<evidence type="ECO:0000256" key="2">
    <source>
        <dbReference type="ARBA" id="ARBA00009142"/>
    </source>
</evidence>
<feature type="transmembrane region" description="Helical" evidence="6">
    <location>
        <begin position="195"/>
        <end position="213"/>
    </location>
</feature>
<dbReference type="EMBL" id="AP018203">
    <property type="protein sequence ID" value="BAY53243.1"/>
    <property type="molecule type" value="Genomic_DNA"/>
</dbReference>
<gene>
    <name evidence="7" type="ORF">NIES2135_00450</name>
</gene>
<evidence type="ECO:0000256" key="6">
    <source>
        <dbReference type="RuleBase" id="RU363041"/>
    </source>
</evidence>
<evidence type="ECO:0000256" key="4">
    <source>
        <dbReference type="ARBA" id="ARBA00022989"/>
    </source>
</evidence>
<dbReference type="Proteomes" id="UP000217895">
    <property type="component" value="Chromosome"/>
</dbReference>
<dbReference type="InterPro" id="IPR002781">
    <property type="entry name" value="TM_pro_TauE-like"/>
</dbReference>
<dbReference type="GO" id="GO:0005886">
    <property type="term" value="C:plasma membrane"/>
    <property type="evidence" value="ECO:0007669"/>
    <property type="project" value="UniProtKB-SubCell"/>
</dbReference>
<evidence type="ECO:0000256" key="1">
    <source>
        <dbReference type="ARBA" id="ARBA00004141"/>
    </source>
</evidence>
<keyword evidence="5 6" id="KW-0472">Membrane</keyword>
<dbReference type="AlphaFoldDB" id="A0A1Z4J961"/>
<accession>A0A1Z4J961</accession>
<keyword evidence="3 6" id="KW-0812">Transmembrane</keyword>
<name>A0A1Z4J961_LEPBY</name>